<evidence type="ECO:0008006" key="3">
    <source>
        <dbReference type="Google" id="ProtNLM"/>
    </source>
</evidence>
<organism evidence="1 2">
    <name type="scientific">Mycolicibacterium alvei</name>
    <dbReference type="NCBI Taxonomy" id="67081"/>
    <lineage>
        <taxon>Bacteria</taxon>
        <taxon>Bacillati</taxon>
        <taxon>Actinomycetota</taxon>
        <taxon>Actinomycetes</taxon>
        <taxon>Mycobacteriales</taxon>
        <taxon>Mycobacteriaceae</taxon>
        <taxon>Mycolicibacterium</taxon>
    </lineage>
</organism>
<dbReference type="Proteomes" id="UP000466906">
    <property type="component" value="Chromosome"/>
</dbReference>
<accession>A0A6N4UWA5</accession>
<gene>
    <name evidence="1" type="ORF">MALV_30590</name>
</gene>
<proteinExistence type="predicted"/>
<evidence type="ECO:0000313" key="2">
    <source>
        <dbReference type="Proteomes" id="UP000466906"/>
    </source>
</evidence>
<sequence>MARINTLAAAIGGSAVVAMGILALTLGGPHESPTAIAYGGSMTIGQTTTVTYTGTVSPASAAPAVKAPPYGKH</sequence>
<keyword evidence="2" id="KW-1185">Reference proteome</keyword>
<evidence type="ECO:0000313" key="1">
    <source>
        <dbReference type="EMBL" id="BBX27934.1"/>
    </source>
</evidence>
<dbReference type="KEGG" id="malv:MALV_30590"/>
<protein>
    <recommendedName>
        <fullName evidence="3">DUF2613 domain-containing protein</fullName>
    </recommendedName>
</protein>
<dbReference type="RefSeq" id="WP_163665286.1">
    <property type="nucleotide sequence ID" value="NZ_AP022565.1"/>
</dbReference>
<reference evidence="1 2" key="1">
    <citation type="journal article" date="2019" name="Emerg. Microbes Infect.">
        <title>Comprehensive subspecies identification of 175 nontuberculous mycobacteria species based on 7547 genomic profiles.</title>
        <authorList>
            <person name="Matsumoto Y."/>
            <person name="Kinjo T."/>
            <person name="Motooka D."/>
            <person name="Nabeya D."/>
            <person name="Jung N."/>
            <person name="Uechi K."/>
            <person name="Horii T."/>
            <person name="Iida T."/>
            <person name="Fujita J."/>
            <person name="Nakamura S."/>
        </authorList>
    </citation>
    <scope>NUCLEOTIDE SEQUENCE [LARGE SCALE GENOMIC DNA]</scope>
    <source>
        <strain evidence="1 2">JCM 12272</strain>
    </source>
</reference>
<dbReference type="EMBL" id="AP022565">
    <property type="protein sequence ID" value="BBX27934.1"/>
    <property type="molecule type" value="Genomic_DNA"/>
</dbReference>
<name>A0A6N4UWA5_9MYCO</name>
<dbReference type="AlphaFoldDB" id="A0A6N4UWA5"/>